<organism evidence="4 5">
    <name type="scientific">Pikeienuella piscinae</name>
    <dbReference type="NCBI Taxonomy" id="2748098"/>
    <lineage>
        <taxon>Bacteria</taxon>
        <taxon>Pseudomonadati</taxon>
        <taxon>Pseudomonadota</taxon>
        <taxon>Alphaproteobacteria</taxon>
        <taxon>Rhodobacterales</taxon>
        <taxon>Paracoccaceae</taxon>
        <taxon>Pikeienuella</taxon>
    </lineage>
</organism>
<dbReference type="RefSeq" id="WP_165102337.1">
    <property type="nucleotide sequence ID" value="NZ_CP049056.1"/>
</dbReference>
<evidence type="ECO:0000259" key="3">
    <source>
        <dbReference type="PROSITE" id="PS51724"/>
    </source>
</evidence>
<dbReference type="KEGG" id="hdh:G5B40_19440"/>
<reference evidence="4 5" key="1">
    <citation type="submission" date="2020-02" db="EMBL/GenBank/DDBJ databases">
        <title>complete genome sequence of Rhodobacteraceae bacterium.</title>
        <authorList>
            <person name="Park J."/>
            <person name="Kim Y.-S."/>
            <person name="Kim K.-H."/>
        </authorList>
    </citation>
    <scope>NUCLEOTIDE SEQUENCE [LARGE SCALE GENOMIC DNA]</scope>
    <source>
        <strain evidence="4 5">RR4-56</strain>
    </source>
</reference>
<feature type="region of interest" description="Disordered" evidence="1">
    <location>
        <begin position="194"/>
        <end position="229"/>
    </location>
</feature>
<keyword evidence="2" id="KW-0812">Transmembrane</keyword>
<evidence type="ECO:0000313" key="4">
    <source>
        <dbReference type="EMBL" id="QIE57428.1"/>
    </source>
</evidence>
<sequence length="330" mass="33408">MRDDSYLESGAAAKAAVRKWRNGAVTALGAMISLAILIGVVTWSYRLGMRDAEDIPVIRAELGPTKIRPEEPGGQEVAHQDRAVYDVISGGDASTSAKTALAPPADGLAPDDKAPAALSPKPAPRPGDEKVVAAVVPEPAAAPRSETEETVEADAPGALEEESVAASDGAAESPAAQDPLAAAVAAAVAEVMATEPSAGETDEGAGDGATGQAPKFAPAAPPRPVRSAALASGPANAAVAEPRAAAAASEIQIQLGAFDSEEIAAAEWTRLKAGNGDLLTGRGRVIMPVQSGGRTLWRLRAGPFDAIADAAALCRGFHARNEACIVARAR</sequence>
<feature type="domain" description="SPOR" evidence="3">
    <location>
        <begin position="245"/>
        <end position="330"/>
    </location>
</feature>
<keyword evidence="2" id="KW-1133">Transmembrane helix</keyword>
<feature type="region of interest" description="Disordered" evidence="1">
    <location>
        <begin position="95"/>
        <end position="178"/>
    </location>
</feature>
<evidence type="ECO:0000256" key="2">
    <source>
        <dbReference type="SAM" id="Phobius"/>
    </source>
</evidence>
<keyword evidence="5" id="KW-1185">Reference proteome</keyword>
<name>A0A7M3T5Z7_9RHOB</name>
<accession>A0A7M3T5Z7</accession>
<feature type="compositionally biased region" description="Low complexity" evidence="1">
    <location>
        <begin position="165"/>
        <end position="178"/>
    </location>
</feature>
<dbReference type="Pfam" id="PF05036">
    <property type="entry name" value="SPOR"/>
    <property type="match status" value="1"/>
</dbReference>
<dbReference type="PROSITE" id="PS51724">
    <property type="entry name" value="SPOR"/>
    <property type="match status" value="1"/>
</dbReference>
<proteinExistence type="predicted"/>
<dbReference type="Proteomes" id="UP000503336">
    <property type="component" value="Chromosome"/>
</dbReference>
<dbReference type="GO" id="GO:0042834">
    <property type="term" value="F:peptidoglycan binding"/>
    <property type="evidence" value="ECO:0007669"/>
    <property type="project" value="InterPro"/>
</dbReference>
<evidence type="ECO:0000313" key="5">
    <source>
        <dbReference type="Proteomes" id="UP000503336"/>
    </source>
</evidence>
<feature type="compositionally biased region" description="Low complexity" evidence="1">
    <location>
        <begin position="132"/>
        <end position="143"/>
    </location>
</feature>
<protein>
    <recommendedName>
        <fullName evidence="3">SPOR domain-containing protein</fullName>
    </recommendedName>
</protein>
<keyword evidence="2" id="KW-0472">Membrane</keyword>
<dbReference type="InterPro" id="IPR036680">
    <property type="entry name" value="SPOR-like_sf"/>
</dbReference>
<gene>
    <name evidence="4" type="ORF">G5B40_19440</name>
</gene>
<feature type="transmembrane region" description="Helical" evidence="2">
    <location>
        <begin position="24"/>
        <end position="45"/>
    </location>
</feature>
<evidence type="ECO:0000256" key="1">
    <source>
        <dbReference type="SAM" id="MobiDB-lite"/>
    </source>
</evidence>
<dbReference type="InterPro" id="IPR007730">
    <property type="entry name" value="SPOR-like_dom"/>
</dbReference>
<dbReference type="AlphaFoldDB" id="A0A7M3T5Z7"/>
<dbReference type="EMBL" id="CP049056">
    <property type="protein sequence ID" value="QIE57428.1"/>
    <property type="molecule type" value="Genomic_DNA"/>
</dbReference>
<dbReference type="Gene3D" id="3.30.70.1070">
    <property type="entry name" value="Sporulation related repeat"/>
    <property type="match status" value="1"/>
</dbReference>